<reference evidence="1 2" key="1">
    <citation type="submission" date="2020-08" db="EMBL/GenBank/DDBJ databases">
        <title>Genomic Encyclopedia of Type Strains, Phase IV (KMG-IV): sequencing the most valuable type-strain genomes for metagenomic binning, comparative biology and taxonomic classification.</title>
        <authorList>
            <person name="Goeker M."/>
        </authorList>
    </citation>
    <scope>NUCLEOTIDE SEQUENCE [LARGE SCALE GENOMIC DNA]</scope>
    <source>
        <strain evidence="1 2">DSM 12251</strain>
    </source>
</reference>
<evidence type="ECO:0000313" key="1">
    <source>
        <dbReference type="EMBL" id="MBB5039829.1"/>
    </source>
</evidence>
<gene>
    <name evidence="1" type="ORF">HNQ64_004107</name>
</gene>
<name>A0A7W8DRG0_9BACT</name>
<proteinExistence type="predicted"/>
<dbReference type="Proteomes" id="UP000534294">
    <property type="component" value="Unassembled WGS sequence"/>
</dbReference>
<evidence type="ECO:0000313" key="2">
    <source>
        <dbReference type="Proteomes" id="UP000534294"/>
    </source>
</evidence>
<comment type="caution">
    <text evidence="1">The sequence shown here is derived from an EMBL/GenBank/DDBJ whole genome shotgun (WGS) entry which is preliminary data.</text>
</comment>
<protein>
    <submittedName>
        <fullName evidence="1">Uncharacterized protein</fullName>
    </submittedName>
</protein>
<accession>A0A7W8DRG0</accession>
<dbReference type="EMBL" id="JACHIF010000010">
    <property type="protein sequence ID" value="MBB5039829.1"/>
    <property type="molecule type" value="Genomic_DNA"/>
</dbReference>
<organism evidence="1 2">
    <name type="scientific">Prosthecobacter dejongeii</name>
    <dbReference type="NCBI Taxonomy" id="48465"/>
    <lineage>
        <taxon>Bacteria</taxon>
        <taxon>Pseudomonadati</taxon>
        <taxon>Verrucomicrobiota</taxon>
        <taxon>Verrucomicrobiia</taxon>
        <taxon>Verrucomicrobiales</taxon>
        <taxon>Verrucomicrobiaceae</taxon>
        <taxon>Prosthecobacter</taxon>
    </lineage>
</organism>
<keyword evidence="2" id="KW-1185">Reference proteome</keyword>
<dbReference type="AlphaFoldDB" id="A0A7W8DRG0"/>
<sequence>MKSVKQPQSIDLQGLQVVSHHLARNERMYIPSHGHLVSSSGNYRTNSTIPCKSGIAALCHDLH</sequence>